<dbReference type="PIRSF" id="PIRSF000390">
    <property type="entry name" value="PLP_StrS"/>
    <property type="match status" value="1"/>
</dbReference>
<name>A0A255XR55_9PROT</name>
<dbReference type="InterPro" id="IPR015424">
    <property type="entry name" value="PyrdxlP-dep_Trfase"/>
</dbReference>
<dbReference type="GO" id="GO:0030170">
    <property type="term" value="F:pyridoxal phosphate binding"/>
    <property type="evidence" value="ECO:0007669"/>
    <property type="project" value="TreeGrafter"/>
</dbReference>
<dbReference type="OrthoDB" id="9768668at2"/>
<reference evidence="5 6" key="1">
    <citation type="submission" date="2017-07" db="EMBL/GenBank/DDBJ databases">
        <title>Elstera cyanobacteriorum sp. nov., a novel bacterium isolated from cyanobacterial aggregates in a eutrophic lake.</title>
        <authorList>
            <person name="Cai H."/>
        </authorList>
    </citation>
    <scope>NUCLEOTIDE SEQUENCE [LARGE SCALE GENOMIC DNA]</scope>
    <source>
        <strain evidence="5 6">TH019</strain>
    </source>
</reference>
<dbReference type="Pfam" id="PF01041">
    <property type="entry name" value="DegT_DnrJ_EryC1"/>
    <property type="match status" value="1"/>
</dbReference>
<keyword evidence="3 4" id="KW-0663">Pyridoxal phosphate</keyword>
<evidence type="ECO:0000256" key="4">
    <source>
        <dbReference type="RuleBase" id="RU004508"/>
    </source>
</evidence>
<dbReference type="InterPro" id="IPR015421">
    <property type="entry name" value="PyrdxlP-dep_Trfase_major"/>
</dbReference>
<dbReference type="Gene3D" id="3.40.640.10">
    <property type="entry name" value="Type I PLP-dependent aspartate aminotransferase-like (Major domain)"/>
    <property type="match status" value="1"/>
</dbReference>
<comment type="caution">
    <text evidence="5">The sequence shown here is derived from an EMBL/GenBank/DDBJ whole genome shotgun (WGS) entry which is preliminary data.</text>
</comment>
<evidence type="ECO:0008006" key="7">
    <source>
        <dbReference type="Google" id="ProtNLM"/>
    </source>
</evidence>
<dbReference type="GO" id="GO:0000271">
    <property type="term" value="P:polysaccharide biosynthetic process"/>
    <property type="evidence" value="ECO:0007669"/>
    <property type="project" value="TreeGrafter"/>
</dbReference>
<dbReference type="EMBL" id="NOXS01000032">
    <property type="protein sequence ID" value="OYQ18915.1"/>
    <property type="molecule type" value="Genomic_DNA"/>
</dbReference>
<sequence length="425" mass="46238">MTELALLGGSPVISTPFKPFRTMGPGEVAAVQAVVESDCLSGFYGSWGDEFLGGPKIREFEAAWAEAFTVKHCVSVNSATSGLYAALGAIGLTPGDEVIVPPYTMSASAVGPLIYGGIPVFADIEPETFCLDIASVEANITEKTKAIVVVNLFGHPAKLRAMRALADKHGIILIEDNAQGPFATENGVFAGTIGHIGVFSLNYHKHIHTGEGGMCVTNDDRLALRMQMIRNHAENIVGPTEHDDLSNMIGFNYRMTELSAAVGIVQLQRQEELIGQRVHIAQRLTEGTKDLEGFTPPVERDGCRHVYYVWTPKIDPAALGISREVLVKALAAEGVPIYQGYVRPLYLLPAFQQRMALGRDHFPFTLTNRSYAKGLCPVAEEMHFTRLLSFETCAHTLTDADIDAIIAGIRKVHSQRHKLIQQAAE</sequence>
<dbReference type="GO" id="GO:0008483">
    <property type="term" value="F:transaminase activity"/>
    <property type="evidence" value="ECO:0007669"/>
    <property type="project" value="TreeGrafter"/>
</dbReference>
<dbReference type="PANTHER" id="PTHR30244:SF34">
    <property type="entry name" value="DTDP-4-AMINO-4,6-DIDEOXYGALACTOSE TRANSAMINASE"/>
    <property type="match status" value="1"/>
</dbReference>
<proteinExistence type="inferred from homology"/>
<evidence type="ECO:0000256" key="1">
    <source>
        <dbReference type="ARBA" id="ARBA00037999"/>
    </source>
</evidence>
<evidence type="ECO:0000313" key="5">
    <source>
        <dbReference type="EMBL" id="OYQ18915.1"/>
    </source>
</evidence>
<keyword evidence="6" id="KW-1185">Reference proteome</keyword>
<evidence type="ECO:0000256" key="2">
    <source>
        <dbReference type="PIRSR" id="PIRSR000390-1"/>
    </source>
</evidence>
<dbReference type="RefSeq" id="WP_094409179.1">
    <property type="nucleotide sequence ID" value="NZ_BMJZ01000001.1"/>
</dbReference>
<dbReference type="InterPro" id="IPR015422">
    <property type="entry name" value="PyrdxlP-dep_Trfase_small"/>
</dbReference>
<organism evidence="5 6">
    <name type="scientific">Elstera cyanobacteriorum</name>
    <dbReference type="NCBI Taxonomy" id="2022747"/>
    <lineage>
        <taxon>Bacteria</taxon>
        <taxon>Pseudomonadati</taxon>
        <taxon>Pseudomonadota</taxon>
        <taxon>Alphaproteobacteria</taxon>
        <taxon>Rhodospirillales</taxon>
        <taxon>Rhodospirillaceae</taxon>
        <taxon>Elstera</taxon>
    </lineage>
</organism>
<dbReference type="Proteomes" id="UP000216361">
    <property type="component" value="Unassembled WGS sequence"/>
</dbReference>
<dbReference type="SUPFAM" id="SSF53383">
    <property type="entry name" value="PLP-dependent transferases"/>
    <property type="match status" value="1"/>
</dbReference>
<dbReference type="Gene3D" id="3.90.1150.10">
    <property type="entry name" value="Aspartate Aminotransferase, domain 1"/>
    <property type="match status" value="1"/>
</dbReference>
<dbReference type="PANTHER" id="PTHR30244">
    <property type="entry name" value="TRANSAMINASE"/>
    <property type="match status" value="1"/>
</dbReference>
<accession>A0A255XR55</accession>
<feature type="modified residue" description="N6-(pyridoxal phosphate)lysine" evidence="3">
    <location>
        <position position="205"/>
    </location>
</feature>
<dbReference type="AlphaFoldDB" id="A0A255XR55"/>
<dbReference type="CDD" id="cd00616">
    <property type="entry name" value="AHBA_syn"/>
    <property type="match status" value="1"/>
</dbReference>
<protein>
    <recommendedName>
        <fullName evidence="7">DegT/DnrJ/EryC1/StrS aminotransferase</fullName>
    </recommendedName>
</protein>
<feature type="active site" description="Proton acceptor" evidence="2">
    <location>
        <position position="205"/>
    </location>
</feature>
<evidence type="ECO:0000313" key="6">
    <source>
        <dbReference type="Proteomes" id="UP000216361"/>
    </source>
</evidence>
<dbReference type="InterPro" id="IPR000653">
    <property type="entry name" value="DegT/StrS_aminotransferase"/>
</dbReference>
<comment type="similarity">
    <text evidence="1 4">Belongs to the DegT/DnrJ/EryC1 family.</text>
</comment>
<evidence type="ECO:0000256" key="3">
    <source>
        <dbReference type="PIRSR" id="PIRSR000390-2"/>
    </source>
</evidence>
<gene>
    <name evidence="5" type="ORF">CHR90_11755</name>
</gene>